<evidence type="ECO:0000256" key="6">
    <source>
        <dbReference type="ARBA" id="ARBA00022741"/>
    </source>
</evidence>
<dbReference type="SMART" id="SM00382">
    <property type="entry name" value="AAA"/>
    <property type="match status" value="1"/>
</dbReference>
<dbReference type="Proteomes" id="UP000186143">
    <property type="component" value="Unassembled WGS sequence"/>
</dbReference>
<dbReference type="RefSeq" id="WP_075636827.1">
    <property type="nucleotide sequence ID" value="NZ_MKIO01000041.1"/>
</dbReference>
<dbReference type="AlphaFoldDB" id="A0A1Q9ADH7"/>
<dbReference type="Gene3D" id="3.40.50.300">
    <property type="entry name" value="P-loop containing nucleotide triphosphate hydrolases"/>
    <property type="match status" value="1"/>
</dbReference>
<gene>
    <name evidence="11" type="ORF">BJF92_18150</name>
</gene>
<dbReference type="InterPro" id="IPR003593">
    <property type="entry name" value="AAA+_ATPase"/>
</dbReference>
<keyword evidence="6" id="KW-0547">Nucleotide-binding</keyword>
<comment type="subcellular location">
    <subcellularLocation>
        <location evidence="1">Cell inner membrane</location>
        <topology evidence="1">Peripheral membrane protein</topology>
    </subcellularLocation>
</comment>
<sequence>MHGKDIKITGIRKDFGATNVLKSIDLHVRKGEFLTLLGPSGCGKSTLLRLIAGFDVPTSGSIEIGGRDVTRLAPKEREIAMVFQSYALYPHMTARRNMSVPLEMQRLSFAQRLPGAALVSGKIRQIRKEIAVDVERVCEQLGLASLLDRKPAQLSGGQRQRVAVGRALVREPSVFLMDEPLSNLDAKLRNQLREELADLQRRTGITFVFVTHDQKEAMALSDRIALMQGGQVVQCGTPDEIYRVPNHVSVARFVGSVAINEIPVAIRNEDLFAGPFALGLRAAGAPDGAYMLAIRAEALEPVPQSSDAVCLQLPVAHVEYSGSEVFVRCSGRDIGTEWIRFQVPVEQFAQLRAGGHLGDTVSLRLRAHGAHVFTLAGERMPAVLVNRYETNGLRHVLSV</sequence>
<dbReference type="PROSITE" id="PS00211">
    <property type="entry name" value="ABC_TRANSPORTER_1"/>
    <property type="match status" value="1"/>
</dbReference>
<keyword evidence="3" id="KW-0813">Transport</keyword>
<comment type="caution">
    <text evidence="11">The sequence shown here is derived from an EMBL/GenBank/DDBJ whole genome shotgun (WGS) entry which is preliminary data.</text>
</comment>
<protein>
    <submittedName>
        <fullName evidence="11">Glycerol-3-phosphate ABC transporter ATP-binding protein</fullName>
    </submittedName>
</protein>
<evidence type="ECO:0000313" key="11">
    <source>
        <dbReference type="EMBL" id="OLP52962.1"/>
    </source>
</evidence>
<evidence type="ECO:0000256" key="4">
    <source>
        <dbReference type="ARBA" id="ARBA00022475"/>
    </source>
</evidence>
<dbReference type="PANTHER" id="PTHR43875">
    <property type="entry name" value="MALTODEXTRIN IMPORT ATP-BINDING PROTEIN MSMX"/>
    <property type="match status" value="1"/>
</dbReference>
<dbReference type="PANTHER" id="PTHR43875:SF15">
    <property type="entry name" value="TREHALOSE IMPORT ATP-BINDING PROTEIN SUGC"/>
    <property type="match status" value="1"/>
</dbReference>
<dbReference type="InterPro" id="IPR008995">
    <property type="entry name" value="Mo/tungstate-bd_C_term_dom"/>
</dbReference>
<dbReference type="InterPro" id="IPR003439">
    <property type="entry name" value="ABC_transporter-like_ATP-bd"/>
</dbReference>
<dbReference type="InterPro" id="IPR017871">
    <property type="entry name" value="ABC_transporter-like_CS"/>
</dbReference>
<keyword evidence="9" id="KW-0472">Membrane</keyword>
<dbReference type="FunFam" id="3.40.50.300:FF:000042">
    <property type="entry name" value="Maltose/maltodextrin ABC transporter, ATP-binding protein"/>
    <property type="match status" value="1"/>
</dbReference>
<keyword evidence="8" id="KW-1278">Translocase</keyword>
<evidence type="ECO:0000256" key="2">
    <source>
        <dbReference type="ARBA" id="ARBA00005417"/>
    </source>
</evidence>
<dbReference type="GO" id="GO:0055052">
    <property type="term" value="C:ATP-binding cassette (ABC) transporter complex, substrate-binding subunit-containing"/>
    <property type="evidence" value="ECO:0007669"/>
    <property type="project" value="TreeGrafter"/>
</dbReference>
<feature type="domain" description="ABC transporter" evidence="10">
    <location>
        <begin position="6"/>
        <end position="254"/>
    </location>
</feature>
<dbReference type="GO" id="GO:0016887">
    <property type="term" value="F:ATP hydrolysis activity"/>
    <property type="evidence" value="ECO:0007669"/>
    <property type="project" value="InterPro"/>
</dbReference>
<reference evidence="11 12" key="1">
    <citation type="submission" date="2016-09" db="EMBL/GenBank/DDBJ databases">
        <title>Rhizobium sp. nov., a novel species isolated from the rice rhizosphere.</title>
        <authorList>
            <person name="Zhao J."/>
            <person name="Zhang X."/>
        </authorList>
    </citation>
    <scope>NUCLEOTIDE SEQUENCE [LARGE SCALE GENOMIC DNA]</scope>
    <source>
        <strain evidence="11 12">MH17</strain>
    </source>
</reference>
<proteinExistence type="inferred from homology"/>
<dbReference type="Pfam" id="PF00005">
    <property type="entry name" value="ABC_tran"/>
    <property type="match status" value="1"/>
</dbReference>
<evidence type="ECO:0000256" key="9">
    <source>
        <dbReference type="ARBA" id="ARBA00023136"/>
    </source>
</evidence>
<evidence type="ECO:0000256" key="7">
    <source>
        <dbReference type="ARBA" id="ARBA00022840"/>
    </source>
</evidence>
<dbReference type="InterPro" id="IPR027417">
    <property type="entry name" value="P-loop_NTPase"/>
</dbReference>
<accession>A0A1Q9ADH7</accession>
<comment type="similarity">
    <text evidence="2">Belongs to the ABC transporter superfamily.</text>
</comment>
<evidence type="ECO:0000256" key="3">
    <source>
        <dbReference type="ARBA" id="ARBA00022448"/>
    </source>
</evidence>
<dbReference type="InterPro" id="IPR047641">
    <property type="entry name" value="ABC_transpr_MalK/UgpC-like"/>
</dbReference>
<dbReference type="SUPFAM" id="SSF50331">
    <property type="entry name" value="MOP-like"/>
    <property type="match status" value="1"/>
</dbReference>
<keyword evidence="4" id="KW-1003">Cell membrane</keyword>
<dbReference type="SUPFAM" id="SSF52540">
    <property type="entry name" value="P-loop containing nucleoside triphosphate hydrolases"/>
    <property type="match status" value="1"/>
</dbReference>
<evidence type="ECO:0000256" key="1">
    <source>
        <dbReference type="ARBA" id="ARBA00004417"/>
    </source>
</evidence>
<organism evidence="11 12">
    <name type="scientific">Xaviernesmea rhizosphaerae</name>
    <dbReference type="NCBI Taxonomy" id="1672749"/>
    <lineage>
        <taxon>Bacteria</taxon>
        <taxon>Pseudomonadati</taxon>
        <taxon>Pseudomonadota</taxon>
        <taxon>Alphaproteobacteria</taxon>
        <taxon>Hyphomicrobiales</taxon>
        <taxon>Rhizobiaceae</taxon>
        <taxon>Rhizobium/Agrobacterium group</taxon>
        <taxon>Xaviernesmea</taxon>
    </lineage>
</organism>
<evidence type="ECO:0000259" key="10">
    <source>
        <dbReference type="PROSITE" id="PS50893"/>
    </source>
</evidence>
<dbReference type="GO" id="GO:0005524">
    <property type="term" value="F:ATP binding"/>
    <property type="evidence" value="ECO:0007669"/>
    <property type="project" value="UniProtKB-KW"/>
</dbReference>
<keyword evidence="7 11" id="KW-0067">ATP-binding</keyword>
<dbReference type="STRING" id="1672749.BJF92_18150"/>
<evidence type="ECO:0000313" key="12">
    <source>
        <dbReference type="Proteomes" id="UP000186143"/>
    </source>
</evidence>
<evidence type="ECO:0000256" key="5">
    <source>
        <dbReference type="ARBA" id="ARBA00022519"/>
    </source>
</evidence>
<keyword evidence="5" id="KW-0997">Cell inner membrane</keyword>
<dbReference type="GO" id="GO:0140359">
    <property type="term" value="F:ABC-type transporter activity"/>
    <property type="evidence" value="ECO:0007669"/>
    <property type="project" value="UniProtKB-ARBA"/>
</dbReference>
<evidence type="ECO:0000256" key="8">
    <source>
        <dbReference type="ARBA" id="ARBA00022967"/>
    </source>
</evidence>
<dbReference type="EMBL" id="MKIO01000041">
    <property type="protein sequence ID" value="OLP52962.1"/>
    <property type="molecule type" value="Genomic_DNA"/>
</dbReference>
<dbReference type="OrthoDB" id="9802264at2"/>
<dbReference type="PROSITE" id="PS50893">
    <property type="entry name" value="ABC_TRANSPORTER_2"/>
    <property type="match status" value="1"/>
</dbReference>
<name>A0A1Q9ADH7_9HYPH</name>